<dbReference type="InterPro" id="IPR049012">
    <property type="entry name" value="Mutator_transp_dom"/>
</dbReference>
<evidence type="ECO:0000313" key="3">
    <source>
        <dbReference type="EMBL" id="JAS84974.1"/>
    </source>
</evidence>
<gene>
    <name evidence="5" type="ORF">g.36777</name>
    <name evidence="3" type="ORF">g.36781</name>
    <name evidence="4" type="ORF">g.36784</name>
</gene>
<dbReference type="AlphaFoldDB" id="A0A1B6JDH1"/>
<feature type="region of interest" description="Disordered" evidence="1">
    <location>
        <begin position="572"/>
        <end position="591"/>
    </location>
</feature>
<feature type="compositionally biased region" description="Basic residues" evidence="1">
    <location>
        <begin position="1"/>
        <end position="13"/>
    </location>
</feature>
<evidence type="ECO:0000259" key="2">
    <source>
        <dbReference type="Pfam" id="PF20700"/>
    </source>
</evidence>
<feature type="region of interest" description="Disordered" evidence="1">
    <location>
        <begin position="1"/>
        <end position="56"/>
    </location>
</feature>
<dbReference type="Pfam" id="PF20700">
    <property type="entry name" value="Mutator"/>
    <property type="match status" value="1"/>
</dbReference>
<evidence type="ECO:0000256" key="1">
    <source>
        <dbReference type="SAM" id="MobiDB-lite"/>
    </source>
</evidence>
<evidence type="ECO:0000313" key="5">
    <source>
        <dbReference type="EMBL" id="JAS97280.1"/>
    </source>
</evidence>
<organism evidence="5">
    <name type="scientific">Homalodisca liturata</name>
    <dbReference type="NCBI Taxonomy" id="320908"/>
    <lineage>
        <taxon>Eukaryota</taxon>
        <taxon>Metazoa</taxon>
        <taxon>Ecdysozoa</taxon>
        <taxon>Arthropoda</taxon>
        <taxon>Hexapoda</taxon>
        <taxon>Insecta</taxon>
        <taxon>Pterygota</taxon>
        <taxon>Neoptera</taxon>
        <taxon>Paraneoptera</taxon>
        <taxon>Hemiptera</taxon>
        <taxon>Auchenorrhyncha</taxon>
        <taxon>Membracoidea</taxon>
        <taxon>Cicadellidae</taxon>
        <taxon>Cicadellinae</taxon>
        <taxon>Proconiini</taxon>
        <taxon>Homalodisca</taxon>
    </lineage>
</organism>
<evidence type="ECO:0000313" key="4">
    <source>
        <dbReference type="EMBL" id="JAS87704.1"/>
    </source>
</evidence>
<reference evidence="5" key="1">
    <citation type="submission" date="2015-11" db="EMBL/GenBank/DDBJ databases">
        <title>De novo transcriptome assembly of four potential Pierce s Disease insect vectors from Arizona vineyards.</title>
        <authorList>
            <person name="Tassone E.E."/>
        </authorList>
    </citation>
    <scope>NUCLEOTIDE SEQUENCE</scope>
</reference>
<dbReference type="EMBL" id="GECU01020002">
    <property type="protein sequence ID" value="JAS87704.1"/>
    <property type="molecule type" value="Transcribed_RNA"/>
</dbReference>
<dbReference type="PANTHER" id="PTHR33309:SF3">
    <property type="entry name" value="CCHC-TYPE DOMAIN-CONTAINING PROTEIN"/>
    <property type="match status" value="1"/>
</dbReference>
<name>A0A1B6JDH1_9HEMI</name>
<dbReference type="EMBL" id="GECU01022732">
    <property type="protein sequence ID" value="JAS84974.1"/>
    <property type="molecule type" value="Transcribed_RNA"/>
</dbReference>
<feature type="domain" description="Mutator-like transposase" evidence="2">
    <location>
        <begin position="71"/>
        <end position="427"/>
    </location>
</feature>
<accession>A0A1B6JDH1</accession>
<sequence>MPRSKPAFKKRVFKGNQHNPPTSPRPSFSGSSNNRGTNTPNVDRPRPQSASSKKVSPFLKQYQLNENDESENCIVNIGLLNEALSNVSVCKNCHGQLVYKVKHIVGLASKIIVSCSDCENTITVTNSELVRPNTNQNEAKSDRPNTFYDLNLRLVYAMRNIGKGRVAAEKICAFMNLTPPPLRYHEHEHYLGSIAELVCKKSMQSAVQEAVSDNDGCRDLAIAADGSWQKRGHLSLNGVVSVTSLSTGKVLDIEILSKYCRCTNRLNNTHGDGCIANFEGSSGAMEVAGAVAIFQRSQALYEARYLEYLGDGDSKAYSSVCEAKPYGDTAITKIECIGHVQKRMGSRLKNLKAKTKTLPDGSRLGGKNKLTDSAIIQLQKYYGLAIRRNTNSVEDMKKAIWAEFFHVMSSNERPQHGLCPDDEETWCKYRKAVKSNENYDHGSHFHLPENLMTFIKPIFQDLANPTLLGKCTKGKTQNPNESLNNVIWTYIPKRTFVEIKTLKFGIYEAVTAFNDGYIGKCKVFQEIGVSPGQHFITAMKKLDRRRIWKAEKAQEDIEKKIRQKKNLLKRSLEDEYEEQEGDQPAYAPGMY</sequence>
<proteinExistence type="predicted"/>
<feature type="compositionally biased region" description="Polar residues" evidence="1">
    <location>
        <begin position="16"/>
        <end position="41"/>
    </location>
</feature>
<dbReference type="EMBL" id="GECU01010426">
    <property type="protein sequence ID" value="JAS97280.1"/>
    <property type="molecule type" value="Transcribed_RNA"/>
</dbReference>
<dbReference type="PANTHER" id="PTHR33309">
    <property type="entry name" value="KERATIN, ULTRA HIGH-SULFUR MATRIX PROTEIN-LIKE"/>
    <property type="match status" value="1"/>
</dbReference>
<protein>
    <recommendedName>
        <fullName evidence="2">Mutator-like transposase domain-containing protein</fullName>
    </recommendedName>
</protein>